<accession>A0ACD3B747</accession>
<proteinExistence type="predicted"/>
<evidence type="ECO:0000313" key="1">
    <source>
        <dbReference type="EMBL" id="TFK73512.1"/>
    </source>
</evidence>
<dbReference type="Proteomes" id="UP000308600">
    <property type="component" value="Unassembled WGS sequence"/>
</dbReference>
<sequence>MAHTKRLSQSITGSWSEMMAPPSPAAFSDDDSDKWVQHWRSVLAKGISSSLFLDLIDSRIVAVDADISVEDACDRLLSEDILCLAIRAQTLAENSPYLGLFDFSDVNAFLAFAATRHTLSPDDLRGNPRLDNIVTAAIAGRVPVHLVSNLSDKNPLSTLPHDATVISLLEVFARGSHRVLIQAPSPSTEFLGMVSDRGLLDWFSLYVSESPSFRAYLSNPLNSHALPSVNIYDSIISSLSTATVLDAMKLMSEEGVSSIAVLDDETHYLLSAVSVTDIGKIVVPAQSNQILATSLHAFISHIKEADGSEDGADKFPAYSVSPSSTLLYTVQKLLTTNAHRVFVTRESLGSASPLLSPSFPGNLSGIVSIVDTLSVFARIAKIPNIDPMRMQRHRRASSSSSQGSRSDRSDILLSRSNSRTSVRRSLSFRKTPGHSLSSSLSGSAVIDK</sequence>
<keyword evidence="2" id="KW-1185">Reference proteome</keyword>
<dbReference type="EMBL" id="ML208275">
    <property type="protein sequence ID" value="TFK73512.1"/>
    <property type="molecule type" value="Genomic_DNA"/>
</dbReference>
<name>A0ACD3B747_9AGAR</name>
<protein>
    <submittedName>
        <fullName evidence="1">Uncharacterized protein</fullName>
    </submittedName>
</protein>
<reference evidence="1 2" key="1">
    <citation type="journal article" date="2019" name="Nat. Ecol. Evol.">
        <title>Megaphylogeny resolves global patterns of mushroom evolution.</title>
        <authorList>
            <person name="Varga T."/>
            <person name="Krizsan K."/>
            <person name="Foldi C."/>
            <person name="Dima B."/>
            <person name="Sanchez-Garcia M."/>
            <person name="Sanchez-Ramirez S."/>
            <person name="Szollosi G.J."/>
            <person name="Szarkandi J.G."/>
            <person name="Papp V."/>
            <person name="Albert L."/>
            <person name="Andreopoulos W."/>
            <person name="Angelini C."/>
            <person name="Antonin V."/>
            <person name="Barry K.W."/>
            <person name="Bougher N.L."/>
            <person name="Buchanan P."/>
            <person name="Buyck B."/>
            <person name="Bense V."/>
            <person name="Catcheside P."/>
            <person name="Chovatia M."/>
            <person name="Cooper J."/>
            <person name="Damon W."/>
            <person name="Desjardin D."/>
            <person name="Finy P."/>
            <person name="Geml J."/>
            <person name="Haridas S."/>
            <person name="Hughes K."/>
            <person name="Justo A."/>
            <person name="Karasinski D."/>
            <person name="Kautmanova I."/>
            <person name="Kiss B."/>
            <person name="Kocsube S."/>
            <person name="Kotiranta H."/>
            <person name="LaButti K.M."/>
            <person name="Lechner B.E."/>
            <person name="Liimatainen K."/>
            <person name="Lipzen A."/>
            <person name="Lukacs Z."/>
            <person name="Mihaltcheva S."/>
            <person name="Morgado L.N."/>
            <person name="Niskanen T."/>
            <person name="Noordeloos M.E."/>
            <person name="Ohm R.A."/>
            <person name="Ortiz-Santana B."/>
            <person name="Ovrebo C."/>
            <person name="Racz N."/>
            <person name="Riley R."/>
            <person name="Savchenko A."/>
            <person name="Shiryaev A."/>
            <person name="Soop K."/>
            <person name="Spirin V."/>
            <person name="Szebenyi C."/>
            <person name="Tomsovsky M."/>
            <person name="Tulloss R.E."/>
            <person name="Uehling J."/>
            <person name="Grigoriev I.V."/>
            <person name="Vagvolgyi C."/>
            <person name="Papp T."/>
            <person name="Martin F.M."/>
            <person name="Miettinen O."/>
            <person name="Hibbett D.S."/>
            <person name="Nagy L.G."/>
        </authorList>
    </citation>
    <scope>NUCLEOTIDE SEQUENCE [LARGE SCALE GENOMIC DNA]</scope>
    <source>
        <strain evidence="1 2">NL-1719</strain>
    </source>
</reference>
<evidence type="ECO:0000313" key="2">
    <source>
        <dbReference type="Proteomes" id="UP000308600"/>
    </source>
</evidence>
<organism evidence="1 2">
    <name type="scientific">Pluteus cervinus</name>
    <dbReference type="NCBI Taxonomy" id="181527"/>
    <lineage>
        <taxon>Eukaryota</taxon>
        <taxon>Fungi</taxon>
        <taxon>Dikarya</taxon>
        <taxon>Basidiomycota</taxon>
        <taxon>Agaricomycotina</taxon>
        <taxon>Agaricomycetes</taxon>
        <taxon>Agaricomycetidae</taxon>
        <taxon>Agaricales</taxon>
        <taxon>Pluteineae</taxon>
        <taxon>Pluteaceae</taxon>
        <taxon>Pluteus</taxon>
    </lineage>
</organism>
<gene>
    <name evidence="1" type="ORF">BDN72DRAFT_761572</name>
</gene>